<dbReference type="InterPro" id="IPR058664">
    <property type="entry name" value="ARB_00930-like_C"/>
</dbReference>
<dbReference type="Pfam" id="PF00144">
    <property type="entry name" value="Beta-lactamase"/>
    <property type="match status" value="1"/>
</dbReference>
<dbReference type="GeneID" id="70248466"/>
<feature type="domain" description="Beta-lactamase-related" evidence="2">
    <location>
        <begin position="106"/>
        <end position="411"/>
    </location>
</feature>
<reference evidence="4" key="1">
    <citation type="submission" date="2021-12" db="EMBL/GenBank/DDBJ databases">
        <title>Convergent genome expansion in fungi linked to evolution of root-endophyte symbiosis.</title>
        <authorList>
            <consortium name="DOE Joint Genome Institute"/>
            <person name="Ke Y.-H."/>
            <person name="Bonito G."/>
            <person name="Liao H.-L."/>
            <person name="Looney B."/>
            <person name="Rojas-Flechas A."/>
            <person name="Nash J."/>
            <person name="Hameed K."/>
            <person name="Schadt C."/>
            <person name="Martin F."/>
            <person name="Crous P.W."/>
            <person name="Miettinen O."/>
            <person name="Magnuson J.K."/>
            <person name="Labbe J."/>
            <person name="Jacobson D."/>
            <person name="Doktycz M.J."/>
            <person name="Veneault-Fourrey C."/>
            <person name="Kuo A."/>
            <person name="Mondo S."/>
            <person name="Calhoun S."/>
            <person name="Riley R."/>
            <person name="Ohm R."/>
            <person name="LaButti K."/>
            <person name="Andreopoulos B."/>
            <person name="Pangilinan J."/>
            <person name="Nolan M."/>
            <person name="Tritt A."/>
            <person name="Clum A."/>
            <person name="Lipzen A."/>
            <person name="Daum C."/>
            <person name="Barry K."/>
            <person name="Grigoriev I.V."/>
            <person name="Vilgalys R."/>
        </authorList>
    </citation>
    <scope>NUCLEOTIDE SEQUENCE</scope>
    <source>
        <strain evidence="4">PMI_201</strain>
    </source>
</reference>
<dbReference type="PANTHER" id="PTHR22935">
    <property type="entry name" value="PENICILLIN-BINDING PROTEIN"/>
    <property type="match status" value="1"/>
</dbReference>
<feature type="domain" description="Beta-lactamase-like ARB-00930-like C-terminal" evidence="3">
    <location>
        <begin position="434"/>
        <end position="567"/>
    </location>
</feature>
<dbReference type="Gene3D" id="3.40.710.10">
    <property type="entry name" value="DD-peptidase/beta-lactamase superfamily"/>
    <property type="match status" value="1"/>
</dbReference>
<organism evidence="4 5">
    <name type="scientific">Talaromyces proteolyticus</name>
    <dbReference type="NCBI Taxonomy" id="1131652"/>
    <lineage>
        <taxon>Eukaryota</taxon>
        <taxon>Fungi</taxon>
        <taxon>Dikarya</taxon>
        <taxon>Ascomycota</taxon>
        <taxon>Pezizomycotina</taxon>
        <taxon>Eurotiomycetes</taxon>
        <taxon>Eurotiomycetidae</taxon>
        <taxon>Eurotiales</taxon>
        <taxon>Trichocomaceae</taxon>
        <taxon>Talaromyces</taxon>
        <taxon>Talaromyces sect. Bacilispori</taxon>
    </lineage>
</organism>
<proteinExistence type="predicted"/>
<dbReference type="RefSeq" id="XP_046073361.1">
    <property type="nucleotide sequence ID" value="XM_046218179.1"/>
</dbReference>
<evidence type="ECO:0000313" key="4">
    <source>
        <dbReference type="EMBL" id="KAH8698897.1"/>
    </source>
</evidence>
<keyword evidence="1" id="KW-0732">Signal</keyword>
<dbReference type="SUPFAM" id="SSF56601">
    <property type="entry name" value="beta-lactamase/transpeptidase-like"/>
    <property type="match status" value="1"/>
</dbReference>
<dbReference type="Proteomes" id="UP001201262">
    <property type="component" value="Unassembled WGS sequence"/>
</dbReference>
<protein>
    <submittedName>
        <fullName evidence="4">Beta-lactamase/transpeptidase-like protein</fullName>
    </submittedName>
</protein>
<dbReference type="PANTHER" id="PTHR22935:SF97">
    <property type="entry name" value="BETA-LACTAMASE-RELATED DOMAIN-CONTAINING PROTEIN"/>
    <property type="match status" value="1"/>
</dbReference>
<feature type="signal peptide" evidence="1">
    <location>
        <begin position="1"/>
        <end position="17"/>
    </location>
</feature>
<evidence type="ECO:0000256" key="1">
    <source>
        <dbReference type="SAM" id="SignalP"/>
    </source>
</evidence>
<evidence type="ECO:0000259" key="3">
    <source>
        <dbReference type="Pfam" id="PF26335"/>
    </source>
</evidence>
<comment type="caution">
    <text evidence="4">The sequence shown here is derived from an EMBL/GenBank/DDBJ whole genome shotgun (WGS) entry which is preliminary data.</text>
</comment>
<dbReference type="AlphaFoldDB" id="A0AAD4KTF3"/>
<dbReference type="InterPro" id="IPR051478">
    <property type="entry name" value="Beta-lactamase-like_AB/R"/>
</dbReference>
<dbReference type="EMBL" id="JAJTJA010000005">
    <property type="protein sequence ID" value="KAH8698897.1"/>
    <property type="molecule type" value="Genomic_DNA"/>
</dbReference>
<keyword evidence="5" id="KW-1185">Reference proteome</keyword>
<evidence type="ECO:0000313" key="5">
    <source>
        <dbReference type="Proteomes" id="UP001201262"/>
    </source>
</evidence>
<dbReference type="InterPro" id="IPR001466">
    <property type="entry name" value="Beta-lactam-related"/>
</dbReference>
<gene>
    <name evidence="4" type="ORF">BGW36DRAFT_396539</name>
</gene>
<sequence length="569" mass="61482">MKMNYIHIFSFFSLASAVSKNYCPLLGPVYPTPKSLGTDSAFHAAKQNISSTLDAVVAGNSSLLGSTYNTNTTSLSVQLWSTNDSTPLFEYYYTSPLTRSSSIGVTDVDEDTVFRIGSASKLLTVLLLLIEKGDVVLSDHVVKWVPELADAAKQLRCNATDRWDRIDHVQWEELTLRDLATQLSGISRDYGFGDLAASGVDLTAYGFPQPSEAPPCGGILTGVCDRAQFFRGLLQEHPSFPISYTPSYSNANFEILGFVLEAMTNTTYETLLHRDLVEPLGLKHLTYSAPADKYGIIPWDAATSYWAVNTGAETPAGGLYASTKDVTTLGRAILNNHLLSPAHTRRWMKPATHTGSLDFSVGAPWEILSFPTSRVVDVYTKSGDLGSYSSMLGLLPDHSFGFTILAAGNSTSAVVQAVLLSMMETLVPALDAAAKEEAALRFTGIYTHNSTNSSIVITTDEGPGLNVEAWVNDSVDIIQSIGLLEGYTAAPSIRLYPTGLENADQLSFVAIIQQLGSQPNGVPCTDWFVVDSTVYGNVGLDEFLFDLDSAGNAVAVSPRVMRTVLHKSF</sequence>
<name>A0AAD4KTF3_9EURO</name>
<dbReference type="Pfam" id="PF26335">
    <property type="entry name" value="ARB_00930_C"/>
    <property type="match status" value="1"/>
</dbReference>
<accession>A0AAD4KTF3</accession>
<feature type="chain" id="PRO_5042246800" evidence="1">
    <location>
        <begin position="18"/>
        <end position="569"/>
    </location>
</feature>
<dbReference type="InterPro" id="IPR012338">
    <property type="entry name" value="Beta-lactam/transpept-like"/>
</dbReference>
<evidence type="ECO:0000259" key="2">
    <source>
        <dbReference type="Pfam" id="PF00144"/>
    </source>
</evidence>